<dbReference type="Gene3D" id="3.30.390.60">
    <property type="entry name" value="Heat-inducible transcription repressor hrca homolog, domain 3"/>
    <property type="match status" value="1"/>
</dbReference>
<evidence type="ECO:0000256" key="3">
    <source>
        <dbReference type="ARBA" id="ARBA00023016"/>
    </source>
</evidence>
<dbReference type="NCBIfam" id="TIGR00331">
    <property type="entry name" value="hrcA"/>
    <property type="match status" value="1"/>
</dbReference>
<evidence type="ECO:0000256" key="2">
    <source>
        <dbReference type="ARBA" id="ARBA00023015"/>
    </source>
</evidence>
<dbReference type="InterPro" id="IPR036390">
    <property type="entry name" value="WH_DNA-bd_sf"/>
</dbReference>
<dbReference type="GO" id="GO:0045892">
    <property type="term" value="P:negative regulation of DNA-templated transcription"/>
    <property type="evidence" value="ECO:0007669"/>
    <property type="project" value="UniProtKB-UniRule"/>
</dbReference>
<keyword evidence="3 5" id="KW-0346">Stress response</keyword>
<dbReference type="Gene3D" id="1.10.10.10">
    <property type="entry name" value="Winged helix-like DNA-binding domain superfamily/Winged helix DNA-binding domain"/>
    <property type="match status" value="1"/>
</dbReference>
<dbReference type="Gene3D" id="3.30.450.40">
    <property type="match status" value="1"/>
</dbReference>
<dbReference type="InterPro" id="IPR021153">
    <property type="entry name" value="HrcA_C"/>
</dbReference>
<dbReference type="PIRSF" id="PIRSF005485">
    <property type="entry name" value="HrcA"/>
    <property type="match status" value="1"/>
</dbReference>
<dbReference type="InterPro" id="IPR036388">
    <property type="entry name" value="WH-like_DNA-bd_sf"/>
</dbReference>
<reference evidence="7 8" key="1">
    <citation type="submission" date="2015-09" db="EMBL/GenBank/DDBJ databases">
        <authorList>
            <consortium name="Pathogen Informatics"/>
        </authorList>
    </citation>
    <scope>NUCLEOTIDE SEQUENCE [LARGE SCALE GENOMIC DNA]</scope>
    <source>
        <strain evidence="7 8">2789STDY5834928</strain>
    </source>
</reference>
<comment type="similarity">
    <text evidence="5">Belongs to the HrcA family.</text>
</comment>
<dbReference type="EMBL" id="CZBY01000021">
    <property type="protein sequence ID" value="CUQ90657.1"/>
    <property type="molecule type" value="Genomic_DNA"/>
</dbReference>
<dbReference type="PANTHER" id="PTHR34824:SF1">
    <property type="entry name" value="HEAT-INDUCIBLE TRANSCRIPTION REPRESSOR HRCA"/>
    <property type="match status" value="1"/>
</dbReference>
<evidence type="ECO:0000256" key="5">
    <source>
        <dbReference type="HAMAP-Rule" id="MF_00081"/>
    </source>
</evidence>
<gene>
    <name evidence="5 7" type="primary">hrcA</name>
    <name evidence="7" type="ORF">ERS852540_02176</name>
</gene>
<dbReference type="InterPro" id="IPR002571">
    <property type="entry name" value="HrcA"/>
</dbReference>
<dbReference type="HAMAP" id="MF_00081">
    <property type="entry name" value="HrcA"/>
    <property type="match status" value="1"/>
</dbReference>
<feature type="domain" description="Heat-inducible transcription repressor HrcA C-terminal" evidence="6">
    <location>
        <begin position="104"/>
        <end position="317"/>
    </location>
</feature>
<dbReference type="AlphaFoldDB" id="A0A174ZY50"/>
<keyword evidence="2 5" id="KW-0805">Transcription regulation</keyword>
<protein>
    <recommendedName>
        <fullName evidence="5">Heat-inducible transcription repressor HrcA</fullName>
    </recommendedName>
</protein>
<evidence type="ECO:0000259" key="6">
    <source>
        <dbReference type="Pfam" id="PF01628"/>
    </source>
</evidence>
<dbReference type="InterPro" id="IPR023120">
    <property type="entry name" value="WHTH_transcript_rep_HrcA_IDD"/>
</dbReference>
<sequence length="349" mass="38735">MENRTLRILEAIVDEYIRTGEAVGSKLIAEKLDNAVSSATIRNEMAALEQQGYLEHTHTSSGRLPTYQGLRLYIEKVMSPAQLPDEEKEEIDRIFDNIGGATDDEIIDNASRALADITKCAIVSTNTVNKFSVITKVDVIPTGKRMYVLLLITSEGNIRNRVCRLSFDLTNEQMDFFTQFVNENLKGVNLDELSDEYIDKLTQAMGGYMMTLSPLLKAVVDISAEMQQQVEFSGEKNLLTCSDFSNTQIATILDGKNELCSWLDDTFSGIQIKFGAESDTFAVTNSSLIAASFNKDGRKAGSFGVIGPVRLDYKKLIPYIEYFSSKVTDALSAGNDEEEKNEEKEADSV</sequence>
<proteinExistence type="inferred from homology"/>
<dbReference type="SUPFAM" id="SSF55781">
    <property type="entry name" value="GAF domain-like"/>
    <property type="match status" value="1"/>
</dbReference>
<organism evidence="7 8">
    <name type="scientific">[Eubacterium] siraeum</name>
    <dbReference type="NCBI Taxonomy" id="39492"/>
    <lineage>
        <taxon>Bacteria</taxon>
        <taxon>Bacillati</taxon>
        <taxon>Bacillota</taxon>
        <taxon>Clostridia</taxon>
        <taxon>Eubacteriales</taxon>
        <taxon>Oscillospiraceae</taxon>
        <taxon>Oscillospiraceae incertae sedis</taxon>
    </lineage>
</organism>
<dbReference type="OrthoDB" id="9783139at2"/>
<dbReference type="Proteomes" id="UP000095662">
    <property type="component" value="Unassembled WGS sequence"/>
</dbReference>
<dbReference type="Pfam" id="PF01628">
    <property type="entry name" value="HrcA"/>
    <property type="match status" value="1"/>
</dbReference>
<evidence type="ECO:0000256" key="1">
    <source>
        <dbReference type="ARBA" id="ARBA00022491"/>
    </source>
</evidence>
<dbReference type="STRING" id="39492.ERS852540_02176"/>
<keyword evidence="4 5" id="KW-0804">Transcription</keyword>
<keyword evidence="1 5" id="KW-0678">Repressor</keyword>
<dbReference type="GO" id="GO:0003677">
    <property type="term" value="F:DNA binding"/>
    <property type="evidence" value="ECO:0007669"/>
    <property type="project" value="InterPro"/>
</dbReference>
<dbReference type="InterPro" id="IPR029016">
    <property type="entry name" value="GAF-like_dom_sf"/>
</dbReference>
<evidence type="ECO:0000313" key="8">
    <source>
        <dbReference type="Proteomes" id="UP000095662"/>
    </source>
</evidence>
<comment type="function">
    <text evidence="5">Negative regulator of class I heat shock genes (grpE-dnaK-dnaJ and groELS operons). Prevents heat-shock induction of these operons.</text>
</comment>
<evidence type="ECO:0000313" key="7">
    <source>
        <dbReference type="EMBL" id="CUQ90657.1"/>
    </source>
</evidence>
<dbReference type="SUPFAM" id="SSF46785">
    <property type="entry name" value="Winged helix' DNA-binding domain"/>
    <property type="match status" value="1"/>
</dbReference>
<name>A0A174ZY50_9FIRM</name>
<dbReference type="PANTHER" id="PTHR34824">
    <property type="entry name" value="HEAT-INDUCIBLE TRANSCRIPTION REPRESSOR HRCA"/>
    <property type="match status" value="1"/>
</dbReference>
<evidence type="ECO:0000256" key="4">
    <source>
        <dbReference type="ARBA" id="ARBA00023163"/>
    </source>
</evidence>
<accession>A0A174ZY50</accession>